<comment type="caution">
    <text evidence="1">The sequence shown here is derived from an EMBL/GenBank/DDBJ whole genome shotgun (WGS) entry which is preliminary data.</text>
</comment>
<evidence type="ECO:0000313" key="2">
    <source>
        <dbReference type="Proteomes" id="UP000724584"/>
    </source>
</evidence>
<protein>
    <submittedName>
        <fullName evidence="1">Uncharacterized protein</fullName>
    </submittedName>
</protein>
<evidence type="ECO:0000313" key="1">
    <source>
        <dbReference type="EMBL" id="KAH6650814.1"/>
    </source>
</evidence>
<proteinExistence type="predicted"/>
<keyword evidence="2" id="KW-1185">Reference proteome</keyword>
<accession>A0ACB7PTD3</accession>
<dbReference type="EMBL" id="JAGIZQ010000001">
    <property type="protein sequence ID" value="KAH6650814.1"/>
    <property type="molecule type" value="Genomic_DNA"/>
</dbReference>
<gene>
    <name evidence="1" type="ORF">F5144DRAFT_557393</name>
</gene>
<reference evidence="1 2" key="1">
    <citation type="journal article" date="2021" name="Nat. Commun.">
        <title>Genetic determinants of endophytism in the Arabidopsis root mycobiome.</title>
        <authorList>
            <person name="Mesny F."/>
            <person name="Miyauchi S."/>
            <person name="Thiergart T."/>
            <person name="Pickel B."/>
            <person name="Atanasova L."/>
            <person name="Karlsson M."/>
            <person name="Huettel B."/>
            <person name="Barry K.W."/>
            <person name="Haridas S."/>
            <person name="Chen C."/>
            <person name="Bauer D."/>
            <person name="Andreopoulos W."/>
            <person name="Pangilinan J."/>
            <person name="LaButti K."/>
            <person name="Riley R."/>
            <person name="Lipzen A."/>
            <person name="Clum A."/>
            <person name="Drula E."/>
            <person name="Henrissat B."/>
            <person name="Kohler A."/>
            <person name="Grigoriev I.V."/>
            <person name="Martin F.M."/>
            <person name="Hacquard S."/>
        </authorList>
    </citation>
    <scope>NUCLEOTIDE SEQUENCE [LARGE SCALE GENOMIC DNA]</scope>
    <source>
        <strain evidence="1 2">MPI-SDFR-AT-0079</strain>
    </source>
</reference>
<organism evidence="1 2">
    <name type="scientific">Chaetomium tenue</name>
    <dbReference type="NCBI Taxonomy" id="1854479"/>
    <lineage>
        <taxon>Eukaryota</taxon>
        <taxon>Fungi</taxon>
        <taxon>Dikarya</taxon>
        <taxon>Ascomycota</taxon>
        <taxon>Pezizomycotina</taxon>
        <taxon>Sordariomycetes</taxon>
        <taxon>Sordariomycetidae</taxon>
        <taxon>Sordariales</taxon>
        <taxon>Chaetomiaceae</taxon>
        <taxon>Chaetomium</taxon>
    </lineage>
</organism>
<sequence>MRPVPRQTTSVVSSFANQGQAGGPASPSSTAGEVEFFIPAVCLDVCNNAYLVFQQIGINPSLCDPAGPFREYSEQCASCLEANWVGPNGNPPWSEGIAYCDTNPVSATSTVHYTIPTSWLTKSTTLSVATFSGLVEGGVTTDKVYTVVVDVLATRSDWTGFGQSTGLTTGAGSTETGDNGGGSQAWIAGPVIGGVAGLAILVGIYLFFARRRKRSQNPEETWTGKPELDAESVPGPPKTPLEVDAEPRPPQELEGSYYTFGGQQTHWGAAELTANEVAAREMDVNSPGQELEAPSLSRPPAGNI</sequence>
<name>A0ACB7PTD3_9PEZI</name>
<dbReference type="Proteomes" id="UP000724584">
    <property type="component" value="Unassembled WGS sequence"/>
</dbReference>